<proteinExistence type="predicted"/>
<accession>A0ABV9YXU6</accession>
<comment type="caution">
    <text evidence="1">The sequence shown here is derived from an EMBL/GenBank/DDBJ whole genome shotgun (WGS) entry which is preliminary data.</text>
</comment>
<evidence type="ECO:0000313" key="2">
    <source>
        <dbReference type="Proteomes" id="UP001595796"/>
    </source>
</evidence>
<organism evidence="1 2">
    <name type="scientific">Flaviflagellibacter deserti</name>
    <dbReference type="NCBI Taxonomy" id="2267266"/>
    <lineage>
        <taxon>Bacteria</taxon>
        <taxon>Pseudomonadati</taxon>
        <taxon>Pseudomonadota</taxon>
        <taxon>Alphaproteobacteria</taxon>
        <taxon>Hyphomicrobiales</taxon>
        <taxon>Flaviflagellibacter</taxon>
    </lineage>
</organism>
<evidence type="ECO:0000313" key="1">
    <source>
        <dbReference type="EMBL" id="MFC5067426.1"/>
    </source>
</evidence>
<keyword evidence="2" id="KW-1185">Reference proteome</keyword>
<sequence length="77" mass="8548">MRHFEKPERSSPTGRVGVVVLHKDGSTERLDKGVVPEGFYAPIPGDEVEYDGHVYEVSGVADTPQSEYSIRVMAEEK</sequence>
<reference evidence="2" key="1">
    <citation type="journal article" date="2019" name="Int. J. Syst. Evol. Microbiol.">
        <title>The Global Catalogue of Microorganisms (GCM) 10K type strain sequencing project: providing services to taxonomists for standard genome sequencing and annotation.</title>
        <authorList>
            <consortium name="The Broad Institute Genomics Platform"/>
            <consortium name="The Broad Institute Genome Sequencing Center for Infectious Disease"/>
            <person name="Wu L."/>
            <person name="Ma J."/>
        </authorList>
    </citation>
    <scope>NUCLEOTIDE SEQUENCE [LARGE SCALE GENOMIC DNA]</scope>
    <source>
        <strain evidence="2">CGMCC 1.16444</strain>
    </source>
</reference>
<protein>
    <submittedName>
        <fullName evidence="1">Uncharacterized protein</fullName>
    </submittedName>
</protein>
<dbReference type="Proteomes" id="UP001595796">
    <property type="component" value="Unassembled WGS sequence"/>
</dbReference>
<dbReference type="RefSeq" id="WP_114956924.1">
    <property type="nucleotide sequence ID" value="NZ_JBHSJF010000005.1"/>
</dbReference>
<gene>
    <name evidence="1" type="ORF">ACFPFW_05285</name>
</gene>
<dbReference type="EMBL" id="JBHSJF010000005">
    <property type="protein sequence ID" value="MFC5067426.1"/>
    <property type="molecule type" value="Genomic_DNA"/>
</dbReference>
<name>A0ABV9YXU6_9HYPH</name>